<comment type="cofactor">
    <cofactor evidence="6">
        <name>[2Fe-2S] cluster</name>
        <dbReference type="ChEBI" id="CHEBI:190135"/>
    </cofactor>
</comment>
<evidence type="ECO:0000256" key="5">
    <source>
        <dbReference type="ARBA" id="ARBA00023014"/>
    </source>
</evidence>
<dbReference type="SUPFAM" id="SSF54292">
    <property type="entry name" value="2Fe-2S ferredoxin-like"/>
    <property type="match status" value="1"/>
</dbReference>
<dbReference type="Proteomes" id="UP001385499">
    <property type="component" value="Unassembled WGS sequence"/>
</dbReference>
<dbReference type="PROSITE" id="PS00814">
    <property type="entry name" value="ADX"/>
    <property type="match status" value="1"/>
</dbReference>
<feature type="domain" description="2Fe-2S ferredoxin-type" evidence="7">
    <location>
        <begin position="2"/>
        <end position="106"/>
    </location>
</feature>
<dbReference type="Gene3D" id="3.10.20.30">
    <property type="match status" value="1"/>
</dbReference>
<keyword evidence="5" id="KW-0411">Iron-sulfur</keyword>
<keyword evidence="3" id="KW-0479">Metal-binding</keyword>
<comment type="caution">
    <text evidence="8">The sequence shown here is derived from an EMBL/GenBank/DDBJ whole genome shotgun (WGS) entry which is preliminary data.</text>
</comment>
<reference evidence="8 9" key="1">
    <citation type="submission" date="2024-02" db="EMBL/GenBank/DDBJ databases">
        <title>Roseibium algae sp. nov., isolated from marine alga (Grateloupia sp.), showing potential in myo-inositol conversion.</title>
        <authorList>
            <person name="Wang Y."/>
        </authorList>
    </citation>
    <scope>NUCLEOTIDE SEQUENCE [LARGE SCALE GENOMIC DNA]</scope>
    <source>
        <strain evidence="8 9">H3510</strain>
    </source>
</reference>
<dbReference type="PANTHER" id="PTHR23426">
    <property type="entry name" value="FERREDOXIN/ADRENODOXIN"/>
    <property type="match status" value="1"/>
</dbReference>
<comment type="similarity">
    <text evidence="1">Belongs to the adrenodoxin/putidaredoxin family.</text>
</comment>
<evidence type="ECO:0000256" key="4">
    <source>
        <dbReference type="ARBA" id="ARBA00023004"/>
    </source>
</evidence>
<evidence type="ECO:0000313" key="8">
    <source>
        <dbReference type="EMBL" id="MEJ8475605.1"/>
    </source>
</evidence>
<evidence type="ECO:0000313" key="9">
    <source>
        <dbReference type="Proteomes" id="UP001385499"/>
    </source>
</evidence>
<accession>A0ABU8TPY0</accession>
<dbReference type="EMBL" id="JBAKIA010000012">
    <property type="protein sequence ID" value="MEJ8475605.1"/>
    <property type="molecule type" value="Genomic_DNA"/>
</dbReference>
<keyword evidence="4" id="KW-0408">Iron</keyword>
<organism evidence="8 9">
    <name type="scientific">Roseibium algae</name>
    <dbReference type="NCBI Taxonomy" id="3123038"/>
    <lineage>
        <taxon>Bacteria</taxon>
        <taxon>Pseudomonadati</taxon>
        <taxon>Pseudomonadota</taxon>
        <taxon>Alphaproteobacteria</taxon>
        <taxon>Hyphomicrobiales</taxon>
        <taxon>Stappiaceae</taxon>
        <taxon>Roseibium</taxon>
    </lineage>
</organism>
<dbReference type="InterPro" id="IPR012675">
    <property type="entry name" value="Beta-grasp_dom_sf"/>
</dbReference>
<dbReference type="PANTHER" id="PTHR23426:SF67">
    <property type="entry name" value="2FE-2S FERREDOXIN-TYPE DOMAIN-CONTAINING PROTEIN"/>
    <property type="match status" value="1"/>
</dbReference>
<keyword evidence="2" id="KW-0001">2Fe-2S</keyword>
<gene>
    <name evidence="8" type="ORF">V6575_16050</name>
</gene>
<keyword evidence="9" id="KW-1185">Reference proteome</keyword>
<name>A0ABU8TPY0_9HYPH</name>
<dbReference type="InterPro" id="IPR001041">
    <property type="entry name" value="2Fe-2S_ferredoxin-type"/>
</dbReference>
<evidence type="ECO:0000256" key="3">
    <source>
        <dbReference type="ARBA" id="ARBA00022723"/>
    </source>
</evidence>
<evidence type="ECO:0000256" key="6">
    <source>
        <dbReference type="ARBA" id="ARBA00034078"/>
    </source>
</evidence>
<dbReference type="InterPro" id="IPR018298">
    <property type="entry name" value="Adrenodoxin_Fe-S_BS"/>
</dbReference>
<dbReference type="PROSITE" id="PS51085">
    <property type="entry name" value="2FE2S_FER_2"/>
    <property type="match status" value="1"/>
</dbReference>
<sequence length="106" mass="11342">MPKIIFQEADGTRIEVEAPVGKTIMEAARDSNVPGIDADCGGALACATCHCYFSDDQIGMLPAKSASEEDMINFANAEVKDGSRLSCQISITQDMDGWVVQVPDTQ</sequence>
<protein>
    <submittedName>
        <fullName evidence="8">2Fe-2S iron-sulfur cluster-binding protein</fullName>
    </submittedName>
</protein>
<evidence type="ECO:0000256" key="2">
    <source>
        <dbReference type="ARBA" id="ARBA00022714"/>
    </source>
</evidence>
<evidence type="ECO:0000259" key="7">
    <source>
        <dbReference type="PROSITE" id="PS51085"/>
    </source>
</evidence>
<dbReference type="CDD" id="cd00207">
    <property type="entry name" value="fer2"/>
    <property type="match status" value="1"/>
</dbReference>
<evidence type="ECO:0000256" key="1">
    <source>
        <dbReference type="ARBA" id="ARBA00010914"/>
    </source>
</evidence>
<dbReference type="InterPro" id="IPR001055">
    <property type="entry name" value="Adrenodoxin-like"/>
</dbReference>
<dbReference type="PRINTS" id="PR00355">
    <property type="entry name" value="ADRENODOXIN"/>
</dbReference>
<dbReference type="Pfam" id="PF00111">
    <property type="entry name" value="Fer2"/>
    <property type="match status" value="1"/>
</dbReference>
<proteinExistence type="inferred from homology"/>
<dbReference type="InterPro" id="IPR036010">
    <property type="entry name" value="2Fe-2S_ferredoxin-like_sf"/>
</dbReference>